<keyword evidence="3 7" id="KW-0808">Transferase</keyword>
<feature type="transmembrane region" description="Helical" evidence="6">
    <location>
        <begin position="53"/>
        <end position="76"/>
    </location>
</feature>
<feature type="active site" description="Nucleophile" evidence="4">
    <location>
        <position position="364"/>
    </location>
</feature>
<keyword evidence="6" id="KW-0472">Membrane</keyword>
<evidence type="ECO:0000256" key="4">
    <source>
        <dbReference type="PIRSR" id="PIRSR018153-1"/>
    </source>
</evidence>
<dbReference type="EMBL" id="JAUKUD010000001">
    <property type="protein sequence ID" value="KAK0752799.1"/>
    <property type="molecule type" value="Genomic_DNA"/>
</dbReference>
<dbReference type="GO" id="GO:0000026">
    <property type="term" value="F:alpha-1,2-mannosyltransferase activity"/>
    <property type="evidence" value="ECO:0007669"/>
    <property type="project" value="TreeGrafter"/>
</dbReference>
<dbReference type="InterPro" id="IPR029044">
    <property type="entry name" value="Nucleotide-diphossugar_trans"/>
</dbReference>
<evidence type="ECO:0000313" key="8">
    <source>
        <dbReference type="Proteomes" id="UP001172155"/>
    </source>
</evidence>
<dbReference type="GO" id="GO:0005794">
    <property type="term" value="C:Golgi apparatus"/>
    <property type="evidence" value="ECO:0007669"/>
    <property type="project" value="TreeGrafter"/>
</dbReference>
<protein>
    <submittedName>
        <fullName evidence="7">Nucleotide-diphospho-sugar transferase</fullName>
    </submittedName>
</protein>
<evidence type="ECO:0000313" key="7">
    <source>
        <dbReference type="EMBL" id="KAK0752799.1"/>
    </source>
</evidence>
<evidence type="ECO:0000256" key="6">
    <source>
        <dbReference type="SAM" id="Phobius"/>
    </source>
</evidence>
<evidence type="ECO:0000256" key="5">
    <source>
        <dbReference type="SAM" id="MobiDB-lite"/>
    </source>
</evidence>
<dbReference type="Proteomes" id="UP001172155">
    <property type="component" value="Unassembled WGS sequence"/>
</dbReference>
<dbReference type="Pfam" id="PF01793">
    <property type="entry name" value="Glyco_transf_15"/>
    <property type="match status" value="1"/>
</dbReference>
<comment type="similarity">
    <text evidence="1">Belongs to the glycosyltransferase 15 family.</text>
</comment>
<dbReference type="SUPFAM" id="SSF53448">
    <property type="entry name" value="Nucleotide-diphospho-sugar transferases"/>
    <property type="match status" value="1"/>
</dbReference>
<evidence type="ECO:0000256" key="1">
    <source>
        <dbReference type="ARBA" id="ARBA00007677"/>
    </source>
</evidence>
<evidence type="ECO:0000256" key="2">
    <source>
        <dbReference type="ARBA" id="ARBA00022676"/>
    </source>
</evidence>
<evidence type="ECO:0000256" key="3">
    <source>
        <dbReference type="ARBA" id="ARBA00022679"/>
    </source>
</evidence>
<feature type="compositionally biased region" description="Basic and acidic residues" evidence="5">
    <location>
        <begin position="314"/>
        <end position="336"/>
    </location>
</feature>
<dbReference type="InterPro" id="IPR002685">
    <property type="entry name" value="Glyco_trans_15"/>
</dbReference>
<dbReference type="PANTHER" id="PTHR31121:SF2">
    <property type="entry name" value="MANNOSYLTRANSFERASE KTR5-RELATED"/>
    <property type="match status" value="1"/>
</dbReference>
<dbReference type="GO" id="GO:0006487">
    <property type="term" value="P:protein N-linked glycosylation"/>
    <property type="evidence" value="ECO:0007669"/>
    <property type="project" value="TreeGrafter"/>
</dbReference>
<organism evidence="7 8">
    <name type="scientific">Schizothecium vesticola</name>
    <dbReference type="NCBI Taxonomy" id="314040"/>
    <lineage>
        <taxon>Eukaryota</taxon>
        <taxon>Fungi</taxon>
        <taxon>Dikarya</taxon>
        <taxon>Ascomycota</taxon>
        <taxon>Pezizomycotina</taxon>
        <taxon>Sordariomycetes</taxon>
        <taxon>Sordariomycetidae</taxon>
        <taxon>Sordariales</taxon>
        <taxon>Schizotheciaceae</taxon>
        <taxon>Schizothecium</taxon>
    </lineage>
</organism>
<dbReference type="GO" id="GO:0000032">
    <property type="term" value="P:cell wall mannoprotein biosynthetic process"/>
    <property type="evidence" value="ECO:0007669"/>
    <property type="project" value="TreeGrafter"/>
</dbReference>
<comment type="caution">
    <text evidence="7">The sequence shown here is derived from an EMBL/GenBank/DDBJ whole genome shotgun (WGS) entry which is preliminary data.</text>
</comment>
<dbReference type="Gene3D" id="3.90.550.10">
    <property type="entry name" value="Spore Coat Polysaccharide Biosynthesis Protein SpsA, Chain A"/>
    <property type="match status" value="1"/>
</dbReference>
<dbReference type="AlphaFoldDB" id="A0AA40F7S8"/>
<accession>A0AA40F7S8</accession>
<gene>
    <name evidence="7" type="ORF">B0T18DRAFT_433795</name>
</gene>
<reference evidence="7" key="1">
    <citation type="submission" date="2023-06" db="EMBL/GenBank/DDBJ databases">
        <title>Genome-scale phylogeny and comparative genomics of the fungal order Sordariales.</title>
        <authorList>
            <consortium name="Lawrence Berkeley National Laboratory"/>
            <person name="Hensen N."/>
            <person name="Bonometti L."/>
            <person name="Westerberg I."/>
            <person name="Brannstrom I.O."/>
            <person name="Guillou S."/>
            <person name="Cros-Aarteil S."/>
            <person name="Calhoun S."/>
            <person name="Haridas S."/>
            <person name="Kuo A."/>
            <person name="Mondo S."/>
            <person name="Pangilinan J."/>
            <person name="Riley R."/>
            <person name="LaButti K."/>
            <person name="Andreopoulos B."/>
            <person name="Lipzen A."/>
            <person name="Chen C."/>
            <person name="Yanf M."/>
            <person name="Daum C."/>
            <person name="Ng V."/>
            <person name="Clum A."/>
            <person name="Steindorff A."/>
            <person name="Ohm R."/>
            <person name="Martin F."/>
            <person name="Silar P."/>
            <person name="Natvig D."/>
            <person name="Lalanne C."/>
            <person name="Gautier V."/>
            <person name="Ament-velasquez S.L."/>
            <person name="Kruys A."/>
            <person name="Hutchinson M.I."/>
            <person name="Powell A.J."/>
            <person name="Barry K."/>
            <person name="Miller A.N."/>
            <person name="Grigoriev I.V."/>
            <person name="Debuchy R."/>
            <person name="Gladieux P."/>
            <person name="Thoren M.H."/>
            <person name="Johannesson H."/>
        </authorList>
    </citation>
    <scope>NUCLEOTIDE SEQUENCE</scope>
    <source>
        <strain evidence="7">SMH3187-1</strain>
    </source>
</reference>
<keyword evidence="6" id="KW-1133">Transmembrane helix</keyword>
<dbReference type="PANTHER" id="PTHR31121">
    <property type="entry name" value="ALPHA-1,2 MANNOSYLTRANSFERASE KTR1"/>
    <property type="match status" value="1"/>
</dbReference>
<keyword evidence="8" id="KW-1185">Reference proteome</keyword>
<feature type="region of interest" description="Disordered" evidence="5">
    <location>
        <begin position="314"/>
        <end position="341"/>
    </location>
</feature>
<keyword evidence="6" id="KW-0812">Transmembrane</keyword>
<keyword evidence="2" id="KW-0328">Glycosyltransferase</keyword>
<name>A0AA40F7S8_9PEZI</name>
<dbReference type="PIRSF" id="PIRSF018153">
    <property type="entry name" value="Glyco_trans_15"/>
    <property type="match status" value="1"/>
</dbReference>
<proteinExistence type="inferred from homology"/>
<sequence>MDLLRRAGRYIPAGGPQQLPVTGEKTKARGRTTWATRLAYLKRPLRLKGNSSVSVPLGVVVLFPAIFIFLILLMFVRHPSSPARILIPAGAPPAIKKISEKYDKVFVTGCLEPDTSKPRANAAFVVLARNKELDGVIQSMKSIERHFNRWYNYPYVFLNDGDFNSTFKDTVKNYTNAKVEFGKVGPEMWGFPEWIDRKVAKEGIAKQGDAAVMYGGLESYHAMCRFYSGFFYKHPLLAKYEWYWRLEPEIKYFCDITYDPFLQMIEQNKTYGFTIAVKELRETVPNLFRYASAFKRKNKVASQGLWEMFVEPQPDKEPEAAEDKPQIPEEITRGEPGRNTPPEIDYEAMEGEKYNMCHFWSNFEIARLSFFRSPEYEEFFQMMDRSGGFWMERWGDAPIHSLAAGALLGPRDIHYFRDFGYRHTTIQHCPANAPARQLPREPWLEKTTLDDRKRIEEDRYWEDYDTPKENGVGCRCRCDTDIVDVEGKEGSCLAEWVDVAGGWASP</sequence>
<dbReference type="GO" id="GO:0016020">
    <property type="term" value="C:membrane"/>
    <property type="evidence" value="ECO:0007669"/>
    <property type="project" value="InterPro"/>
</dbReference>